<evidence type="ECO:0000256" key="4">
    <source>
        <dbReference type="ARBA" id="ARBA00022753"/>
    </source>
</evidence>
<dbReference type="InterPro" id="IPR009851">
    <property type="entry name" value="Mod_r"/>
</dbReference>
<keyword evidence="4" id="KW-0967">Endosome</keyword>
<dbReference type="Gene3D" id="1.10.287.660">
    <property type="entry name" value="Helix hairpin bin"/>
    <property type="match status" value="1"/>
</dbReference>
<evidence type="ECO:0000256" key="6">
    <source>
        <dbReference type="PROSITE-ProRule" id="PRU00646"/>
    </source>
</evidence>
<evidence type="ECO:0000313" key="10">
    <source>
        <dbReference type="Proteomes" id="UP000422736"/>
    </source>
</evidence>
<comment type="similarity">
    <text evidence="2">Belongs to the VPS37 family.</text>
</comment>
<dbReference type="Pfam" id="PF07200">
    <property type="entry name" value="Mod_r"/>
    <property type="match status" value="1"/>
</dbReference>
<sequence>MIPELPPRPDRPQSEEILPCQEISLPPNVELLTTEDIQHLLQQREKLKDYSKRFNDPALSNVVDESAEWRKDSQELLKAFEALSGEKKELKSQLDVYKKLEFDYLKKWQDLDHIISNKFDNEALKKQLRHKIIDLDEKSSRMVNDIPVNDESLDVFLEQFILERTDYHLQREKLATWEYQDILKKP</sequence>
<dbReference type="SUPFAM" id="SSF140111">
    <property type="entry name" value="Endosomal sorting complex assembly domain"/>
    <property type="match status" value="1"/>
</dbReference>
<dbReference type="InterPro" id="IPR037202">
    <property type="entry name" value="ESCRT_assembly_dom"/>
</dbReference>
<reference evidence="9 10" key="1">
    <citation type="submission" date="2016-03" db="EMBL/GenBank/DDBJ databases">
        <title>How can Kluyveromyces marxianus grow so fast - potential evolutionary course in Saccharomyces Complex revealed by comparative genomics.</title>
        <authorList>
            <person name="Mo W."/>
            <person name="Lu W."/>
            <person name="Yang X."/>
            <person name="Qi J."/>
            <person name="Lv H."/>
        </authorList>
    </citation>
    <scope>NUCLEOTIDE SEQUENCE [LARGE SCALE GENOMIC DNA]</scope>
    <source>
        <strain evidence="9 10">FIM1</strain>
    </source>
</reference>
<dbReference type="EMBL" id="CP015055">
    <property type="protein sequence ID" value="QGN14720.1"/>
    <property type="molecule type" value="Genomic_DNA"/>
</dbReference>
<evidence type="ECO:0000256" key="3">
    <source>
        <dbReference type="ARBA" id="ARBA00022448"/>
    </source>
</evidence>
<comment type="subcellular location">
    <subcellularLocation>
        <location evidence="1">Endosome</location>
    </subcellularLocation>
</comment>
<feature type="coiled-coil region" evidence="7">
    <location>
        <begin position="73"/>
        <end position="100"/>
    </location>
</feature>
<proteinExistence type="inferred from homology"/>
<feature type="domain" description="VPS37 C-terminal" evidence="8">
    <location>
        <begin position="102"/>
        <end position="186"/>
    </location>
</feature>
<evidence type="ECO:0000256" key="1">
    <source>
        <dbReference type="ARBA" id="ARBA00004177"/>
    </source>
</evidence>
<name>A0ABX6EQW4_KLUMA</name>
<dbReference type="PROSITE" id="PS51314">
    <property type="entry name" value="VPS37_C"/>
    <property type="match status" value="1"/>
</dbReference>
<dbReference type="Proteomes" id="UP000422736">
    <property type="component" value="Chromosome 2"/>
</dbReference>
<evidence type="ECO:0000313" key="9">
    <source>
        <dbReference type="EMBL" id="QGN14720.1"/>
    </source>
</evidence>
<dbReference type="InterPro" id="IPR029012">
    <property type="entry name" value="Helix_hairpin_bin_sf"/>
</dbReference>
<evidence type="ECO:0000256" key="5">
    <source>
        <dbReference type="ARBA" id="ARBA00022927"/>
    </source>
</evidence>
<keyword evidence="5 6" id="KW-0653">Protein transport</keyword>
<keyword evidence="10" id="KW-1185">Reference proteome</keyword>
<gene>
    <name evidence="9" type="primary">SRN2</name>
    <name evidence="9" type="ORF">FIM1_1388</name>
</gene>
<evidence type="ECO:0000256" key="7">
    <source>
        <dbReference type="SAM" id="Coils"/>
    </source>
</evidence>
<organism evidence="9 10">
    <name type="scientific">Kluyveromyces marxianus</name>
    <name type="common">Yeast</name>
    <name type="synonym">Candida kefyr</name>
    <dbReference type="NCBI Taxonomy" id="4911"/>
    <lineage>
        <taxon>Eukaryota</taxon>
        <taxon>Fungi</taxon>
        <taxon>Dikarya</taxon>
        <taxon>Ascomycota</taxon>
        <taxon>Saccharomycotina</taxon>
        <taxon>Saccharomycetes</taxon>
        <taxon>Saccharomycetales</taxon>
        <taxon>Saccharomycetaceae</taxon>
        <taxon>Kluyveromyces</taxon>
    </lineage>
</organism>
<accession>A0ABX6EQW4</accession>
<reference evidence="9 10" key="2">
    <citation type="submission" date="2019-11" db="EMBL/GenBank/DDBJ databases">
        <authorList>
            <person name="Lu H."/>
        </authorList>
    </citation>
    <scope>NUCLEOTIDE SEQUENCE [LARGE SCALE GENOMIC DNA]</scope>
    <source>
        <strain evidence="9 10">FIM1</strain>
    </source>
</reference>
<evidence type="ECO:0000259" key="8">
    <source>
        <dbReference type="PROSITE" id="PS51314"/>
    </source>
</evidence>
<protein>
    <submittedName>
        <fullName evidence="9">Protein SRN2</fullName>
    </submittedName>
</protein>
<keyword evidence="3 6" id="KW-0813">Transport</keyword>
<evidence type="ECO:0000256" key="2">
    <source>
        <dbReference type="ARBA" id="ARBA00007617"/>
    </source>
</evidence>
<keyword evidence="7" id="KW-0175">Coiled coil</keyword>